<evidence type="ECO:0000313" key="2">
    <source>
        <dbReference type="EMBL" id="GAH94880.1"/>
    </source>
</evidence>
<dbReference type="EMBL" id="BARV01002679">
    <property type="protein sequence ID" value="GAH94880.1"/>
    <property type="molecule type" value="Genomic_DNA"/>
</dbReference>
<protein>
    <recommendedName>
        <fullName evidence="3">SsuA/THI5-like domain-containing protein</fullName>
    </recommendedName>
</protein>
<gene>
    <name evidence="2" type="ORF">S06H3_06788</name>
</gene>
<accession>X1KMQ0</accession>
<dbReference type="GO" id="GO:0055085">
    <property type="term" value="P:transmembrane transport"/>
    <property type="evidence" value="ECO:0007669"/>
    <property type="project" value="InterPro"/>
</dbReference>
<sequence length="102" mass="11173">MKFAFHSTAVHDLTVKGHDVWAKDVEEATGGRVKVLTYPGQTLCKGKDTWDAVKGGIADVGWAFEGLFPGKFPVTGVVFLPCLSQRGNAQTYTHVLMDLYNE</sequence>
<dbReference type="Gene3D" id="3.40.190.170">
    <property type="entry name" value="Bacterial extracellular solute-binding protein, family 7"/>
    <property type="match status" value="1"/>
</dbReference>
<keyword evidence="1" id="KW-0732">Signal</keyword>
<comment type="caution">
    <text evidence="2">The sequence shown here is derived from an EMBL/GenBank/DDBJ whole genome shotgun (WGS) entry which is preliminary data.</text>
</comment>
<evidence type="ECO:0008006" key="3">
    <source>
        <dbReference type="Google" id="ProtNLM"/>
    </source>
</evidence>
<evidence type="ECO:0000256" key="1">
    <source>
        <dbReference type="ARBA" id="ARBA00022729"/>
    </source>
</evidence>
<proteinExistence type="predicted"/>
<feature type="non-terminal residue" evidence="2">
    <location>
        <position position="102"/>
    </location>
</feature>
<dbReference type="InterPro" id="IPR038404">
    <property type="entry name" value="TRAP_DctP_sf"/>
</dbReference>
<organism evidence="2">
    <name type="scientific">marine sediment metagenome</name>
    <dbReference type="NCBI Taxonomy" id="412755"/>
    <lineage>
        <taxon>unclassified sequences</taxon>
        <taxon>metagenomes</taxon>
        <taxon>ecological metagenomes</taxon>
    </lineage>
</organism>
<name>X1KMQ0_9ZZZZ</name>
<dbReference type="Pfam" id="PF03480">
    <property type="entry name" value="DctP"/>
    <property type="match status" value="1"/>
</dbReference>
<reference evidence="2" key="1">
    <citation type="journal article" date="2014" name="Front. Microbiol.">
        <title>High frequency of phylogenetically diverse reductive dehalogenase-homologous genes in deep subseafloor sedimentary metagenomes.</title>
        <authorList>
            <person name="Kawai M."/>
            <person name="Futagami T."/>
            <person name="Toyoda A."/>
            <person name="Takaki Y."/>
            <person name="Nishi S."/>
            <person name="Hori S."/>
            <person name="Arai W."/>
            <person name="Tsubouchi T."/>
            <person name="Morono Y."/>
            <person name="Uchiyama I."/>
            <person name="Ito T."/>
            <person name="Fujiyama A."/>
            <person name="Inagaki F."/>
            <person name="Takami H."/>
        </authorList>
    </citation>
    <scope>NUCLEOTIDE SEQUENCE</scope>
    <source>
        <strain evidence="2">Expedition CK06-06</strain>
    </source>
</reference>
<dbReference type="InterPro" id="IPR018389">
    <property type="entry name" value="DctP_fam"/>
</dbReference>
<dbReference type="AlphaFoldDB" id="X1KMQ0"/>